<evidence type="ECO:0000313" key="1">
    <source>
        <dbReference type="EMBL" id="MQL82628.1"/>
    </source>
</evidence>
<reference evidence="1" key="1">
    <citation type="submission" date="2017-07" db="EMBL/GenBank/DDBJ databases">
        <title>Taro Niue Genome Assembly and Annotation.</title>
        <authorList>
            <person name="Atibalentja N."/>
            <person name="Keating K."/>
            <person name="Fields C.J."/>
        </authorList>
    </citation>
    <scope>NUCLEOTIDE SEQUENCE</scope>
    <source>
        <strain evidence="1">Niue_2</strain>
        <tissue evidence="1">Leaf</tissue>
    </source>
</reference>
<sequence length="152" mass="16482">MKLARRQPWLIEKYLASGLAVSEKGGIQTDQDIPISSDLGSSDLNKAIGRHLVFCLTKSATARFVRPQYRQLGPGGLVYISTRAFSYHPQTSLQLSTSGYQSSGQADLELGILAHPISLYGVNGQISSAPAEVTVEALLARRSRDDQADESF</sequence>
<protein>
    <submittedName>
        <fullName evidence="1">Uncharacterized protein</fullName>
    </submittedName>
</protein>
<dbReference type="AlphaFoldDB" id="A0A843UGH3"/>
<evidence type="ECO:0000313" key="2">
    <source>
        <dbReference type="Proteomes" id="UP000652761"/>
    </source>
</evidence>
<gene>
    <name evidence="1" type="ORF">Taro_015096</name>
</gene>
<proteinExistence type="predicted"/>
<dbReference type="EMBL" id="NMUH01000644">
    <property type="protein sequence ID" value="MQL82628.1"/>
    <property type="molecule type" value="Genomic_DNA"/>
</dbReference>
<accession>A0A843UGH3</accession>
<comment type="caution">
    <text evidence="1">The sequence shown here is derived from an EMBL/GenBank/DDBJ whole genome shotgun (WGS) entry which is preliminary data.</text>
</comment>
<dbReference type="Proteomes" id="UP000652761">
    <property type="component" value="Unassembled WGS sequence"/>
</dbReference>
<name>A0A843UGH3_COLES</name>
<organism evidence="1 2">
    <name type="scientific">Colocasia esculenta</name>
    <name type="common">Wild taro</name>
    <name type="synonym">Arum esculentum</name>
    <dbReference type="NCBI Taxonomy" id="4460"/>
    <lineage>
        <taxon>Eukaryota</taxon>
        <taxon>Viridiplantae</taxon>
        <taxon>Streptophyta</taxon>
        <taxon>Embryophyta</taxon>
        <taxon>Tracheophyta</taxon>
        <taxon>Spermatophyta</taxon>
        <taxon>Magnoliopsida</taxon>
        <taxon>Liliopsida</taxon>
        <taxon>Araceae</taxon>
        <taxon>Aroideae</taxon>
        <taxon>Colocasieae</taxon>
        <taxon>Colocasia</taxon>
    </lineage>
</organism>
<keyword evidence="2" id="KW-1185">Reference proteome</keyword>